<dbReference type="Pfam" id="PF24390">
    <property type="entry name" value="PRTase-CE"/>
    <property type="match status" value="1"/>
</dbReference>
<keyword evidence="3" id="KW-1185">Reference proteome</keyword>
<dbReference type="EMBL" id="CP140255">
    <property type="protein sequence ID" value="WQH13580.1"/>
    <property type="molecule type" value="Genomic_DNA"/>
</dbReference>
<reference evidence="2 3" key="1">
    <citation type="submission" date="2023-11" db="EMBL/GenBank/DDBJ databases">
        <title>MicrobeMod: A computational toolkit for identifying prokaryotic methylation and restriction-modification with nanopore sequencing.</title>
        <authorList>
            <person name="Crits-Christoph A."/>
            <person name="Kang S.C."/>
            <person name="Lee H."/>
            <person name="Ostrov N."/>
        </authorList>
    </citation>
    <scope>NUCLEOTIDE SEQUENCE [LARGE SCALE GENOMIC DNA]</scope>
    <source>
        <strain evidence="2 3">ATCC BAA-805</strain>
    </source>
</reference>
<evidence type="ECO:0000313" key="2">
    <source>
        <dbReference type="EMBL" id="WQH13580.1"/>
    </source>
</evidence>
<evidence type="ECO:0000313" key="3">
    <source>
        <dbReference type="Proteomes" id="UP001324794"/>
    </source>
</evidence>
<dbReference type="InterPro" id="IPR056920">
    <property type="entry name" value="PRTase-CE"/>
</dbReference>
<feature type="domain" description="PRTase-CE" evidence="1">
    <location>
        <begin position="27"/>
        <end position="314"/>
    </location>
</feature>
<protein>
    <recommendedName>
        <fullName evidence="1">PRTase-CE domain-containing protein</fullName>
    </recommendedName>
</protein>
<sequence>MDRKTYERKLRDLVDNAWDQEVQWREVSAWIDNFTGEVISESEERLYLMFFLTRFVYFSKRLMREMLKSLYRDYFVAPICQRIRRNCNDSMNISQIQFLFDQELAATKFIGIGNPSESGAHLLYYFRQVNHLSKEQFSDFHGAFTKRANRSEVDGVSILPKQSNIKRYVMFDDVVGSGTQVTDYLSSDLRKLKKDKQLDIRFISLFATTAGLEKLNKKEMFDGKASCLFELDSSYKAFESDSRYFSNSPDWFDIDILKRIVKEYGEKLLPKCNMALGYKDGQLLLGFSHNTPDNTPPIFWYESPKSNWSPVFLRYNKIY</sequence>
<organism evidence="2 3">
    <name type="scientific">Vreelandella neptunia</name>
    <dbReference type="NCBI Taxonomy" id="115551"/>
    <lineage>
        <taxon>Bacteria</taxon>
        <taxon>Pseudomonadati</taxon>
        <taxon>Pseudomonadota</taxon>
        <taxon>Gammaproteobacteria</taxon>
        <taxon>Oceanospirillales</taxon>
        <taxon>Halomonadaceae</taxon>
        <taxon>Vreelandella</taxon>
    </lineage>
</organism>
<gene>
    <name evidence="2" type="ORF">SR894_03330</name>
</gene>
<evidence type="ECO:0000259" key="1">
    <source>
        <dbReference type="Pfam" id="PF24390"/>
    </source>
</evidence>
<accession>A0ABZ0YQR6</accession>
<dbReference type="Proteomes" id="UP001324794">
    <property type="component" value="Chromosome"/>
</dbReference>
<dbReference type="RefSeq" id="WP_223287875.1">
    <property type="nucleotide sequence ID" value="NZ_CP140255.1"/>
</dbReference>
<proteinExistence type="predicted"/>
<name>A0ABZ0YQR6_9GAMM</name>